<dbReference type="InterPro" id="IPR040079">
    <property type="entry name" value="Glutathione_S-Trfase"/>
</dbReference>
<dbReference type="InterPro" id="IPR045074">
    <property type="entry name" value="GST_C_Tau"/>
</dbReference>
<dbReference type="Gene3D" id="3.40.30.10">
    <property type="entry name" value="Glutaredoxin"/>
    <property type="match status" value="1"/>
</dbReference>
<organism evidence="6">
    <name type="scientific">Zea mays</name>
    <name type="common">Maize</name>
    <dbReference type="NCBI Taxonomy" id="4577"/>
    <lineage>
        <taxon>Eukaryota</taxon>
        <taxon>Viridiplantae</taxon>
        <taxon>Streptophyta</taxon>
        <taxon>Embryophyta</taxon>
        <taxon>Tracheophyta</taxon>
        <taxon>Spermatophyta</taxon>
        <taxon>Magnoliopsida</taxon>
        <taxon>Liliopsida</taxon>
        <taxon>Poales</taxon>
        <taxon>Poaceae</taxon>
        <taxon>PACMAD clade</taxon>
        <taxon>Panicoideae</taxon>
        <taxon>Andropogonodae</taxon>
        <taxon>Andropogoneae</taxon>
        <taxon>Tripsacinae</taxon>
        <taxon>Zea</taxon>
    </lineage>
</organism>
<dbReference type="PANTHER" id="PTHR11260:SF580">
    <property type="entry name" value="GLUTATHIONE S-TRANSFERASE"/>
    <property type="match status" value="1"/>
</dbReference>
<dbReference type="InterPro" id="IPR004045">
    <property type="entry name" value="Glutathione_S-Trfase_N"/>
</dbReference>
<evidence type="ECO:0000256" key="2">
    <source>
        <dbReference type="ARBA" id="ARBA00022679"/>
    </source>
</evidence>
<dbReference type="PROSITE" id="PS50405">
    <property type="entry name" value="GST_CTER"/>
    <property type="match status" value="1"/>
</dbReference>
<dbReference type="SUPFAM" id="SSF52833">
    <property type="entry name" value="Thioredoxin-like"/>
    <property type="match status" value="1"/>
</dbReference>
<dbReference type="SUPFAM" id="SSF47616">
    <property type="entry name" value="GST C-terminal domain-like"/>
    <property type="match status" value="1"/>
</dbReference>
<dbReference type="FunFam" id="1.20.1050.10:FF:000012">
    <property type="entry name" value="Tau class glutathione S-transferase"/>
    <property type="match status" value="1"/>
</dbReference>
<proteinExistence type="evidence at transcript level"/>
<evidence type="ECO:0000256" key="1">
    <source>
        <dbReference type="ARBA" id="ARBA00012452"/>
    </source>
</evidence>
<dbReference type="GO" id="GO:0004364">
    <property type="term" value="F:glutathione transferase activity"/>
    <property type="evidence" value="ECO:0007669"/>
    <property type="project" value="UniProtKB-EC"/>
</dbReference>
<dbReference type="PROSITE" id="PS50404">
    <property type="entry name" value="GST_NTER"/>
    <property type="match status" value="1"/>
</dbReference>
<dbReference type="SFLD" id="SFLDG01152">
    <property type="entry name" value="Main.3:_Omega-_and_Tau-like"/>
    <property type="match status" value="1"/>
</dbReference>
<sequence length="242" mass="26871">MSPPVKILGHYASPYSHRVEAALRLKGVPYELVQEDLGNKSELLLAKNPVHKKVPVLLHGDMAVCESLLIVEYVDEAFDGPSILPADPHDRAVARFWANFLDTKFSQPFWLAYWAEGEAQKAVVKEAKENLALLEAQLGGKSFFGGDTPGYLDIAACALGPWIGVLEEVTGVALLDADEFPALCQWARDYSSSEALRPCLPDRDRLVAYFTENKEKYKTFAKATLHQYLLVGCKPLVYLCVE</sequence>
<dbReference type="SFLD" id="SFLDG00358">
    <property type="entry name" value="Main_(cytGST)"/>
    <property type="match status" value="1"/>
</dbReference>
<feature type="domain" description="GST N-terminal" evidence="4">
    <location>
        <begin position="3"/>
        <end position="82"/>
    </location>
</feature>
<reference evidence="6" key="1">
    <citation type="journal article" date="2009" name="Plant Mol. Biol.">
        <title>Insights into corn genes derived from large-scale cDNA sequencing.</title>
        <authorList>
            <person name="Alexandrov N.N."/>
            <person name="Brover V.V."/>
            <person name="Freidin S."/>
            <person name="Troukhan M.E."/>
            <person name="Tatarinova T.V."/>
            <person name="Zhang H."/>
            <person name="Swaller T.J."/>
            <person name="Lu Y.P."/>
            <person name="Bouck J."/>
            <person name="Flavell R.B."/>
            <person name="Feldmann K.A."/>
        </authorList>
    </citation>
    <scope>NUCLEOTIDE SEQUENCE</scope>
</reference>
<evidence type="ECO:0000256" key="3">
    <source>
        <dbReference type="ARBA" id="ARBA00047960"/>
    </source>
</evidence>
<dbReference type="PANTHER" id="PTHR11260">
    <property type="entry name" value="GLUTATHIONE S-TRANSFERASE, GST, SUPERFAMILY, GST DOMAIN CONTAINING"/>
    <property type="match status" value="1"/>
</dbReference>
<dbReference type="InterPro" id="IPR010987">
    <property type="entry name" value="Glutathione-S-Trfase_C-like"/>
</dbReference>
<comment type="catalytic activity">
    <reaction evidence="3">
        <text>RX + glutathione = an S-substituted glutathione + a halide anion + H(+)</text>
        <dbReference type="Rhea" id="RHEA:16437"/>
        <dbReference type="ChEBI" id="CHEBI:15378"/>
        <dbReference type="ChEBI" id="CHEBI:16042"/>
        <dbReference type="ChEBI" id="CHEBI:17792"/>
        <dbReference type="ChEBI" id="CHEBI:57925"/>
        <dbReference type="ChEBI" id="CHEBI:90779"/>
        <dbReference type="EC" id="2.5.1.18"/>
    </reaction>
</comment>
<dbReference type="Pfam" id="PF13417">
    <property type="entry name" value="GST_N_3"/>
    <property type="match status" value="1"/>
</dbReference>
<feature type="domain" description="GST C-terminal" evidence="5">
    <location>
        <begin position="87"/>
        <end position="210"/>
    </location>
</feature>
<dbReference type="CDD" id="cd03058">
    <property type="entry name" value="GST_N_Tau"/>
    <property type="match status" value="1"/>
</dbReference>
<dbReference type="FunFam" id="3.40.30.10:FF:000200">
    <property type="entry name" value="Glutathione S-transferase"/>
    <property type="match status" value="1"/>
</dbReference>
<dbReference type="InterPro" id="IPR004046">
    <property type="entry name" value="GST_C"/>
</dbReference>
<dbReference type="ExpressionAtlas" id="B6UD80">
    <property type="expression patterns" value="baseline and differential"/>
</dbReference>
<accession>B6UD80</accession>
<dbReference type="InterPro" id="IPR045073">
    <property type="entry name" value="Omega/Tau-like"/>
</dbReference>
<dbReference type="EC" id="2.5.1.18" evidence="1"/>
<dbReference type="Gene3D" id="1.20.1050.10">
    <property type="match status" value="1"/>
</dbReference>
<keyword evidence="2 6" id="KW-0808">Transferase</keyword>
<dbReference type="GO" id="GO:0006749">
    <property type="term" value="P:glutathione metabolic process"/>
    <property type="evidence" value="ECO:0007669"/>
    <property type="project" value="InterPro"/>
</dbReference>
<dbReference type="InterPro" id="IPR036282">
    <property type="entry name" value="Glutathione-S-Trfase_C_sf"/>
</dbReference>
<evidence type="ECO:0000259" key="5">
    <source>
        <dbReference type="PROSITE" id="PS50405"/>
    </source>
</evidence>
<dbReference type="EMBL" id="EU975195">
    <property type="protein sequence ID" value="ACG47313.1"/>
    <property type="molecule type" value="mRNA"/>
</dbReference>
<protein>
    <recommendedName>
        <fullName evidence="1">glutathione transferase</fullName>
        <ecNumber evidence="1">2.5.1.18</ecNumber>
    </recommendedName>
</protein>
<dbReference type="SFLD" id="SFLDS00019">
    <property type="entry name" value="Glutathione_Transferase_(cytos"/>
    <property type="match status" value="1"/>
</dbReference>
<dbReference type="AlphaFoldDB" id="B6UD80"/>
<dbReference type="InterPro" id="IPR036249">
    <property type="entry name" value="Thioredoxin-like_sf"/>
</dbReference>
<dbReference type="Pfam" id="PF00043">
    <property type="entry name" value="GST_C"/>
    <property type="match status" value="1"/>
</dbReference>
<evidence type="ECO:0000259" key="4">
    <source>
        <dbReference type="PROSITE" id="PS50404"/>
    </source>
</evidence>
<evidence type="ECO:0000313" key="6">
    <source>
        <dbReference type="EMBL" id="ACG47313.1"/>
    </source>
</evidence>
<dbReference type="CDD" id="cd03185">
    <property type="entry name" value="GST_C_Tau"/>
    <property type="match status" value="1"/>
</dbReference>
<name>B6UD80_MAIZE</name>